<dbReference type="EMBL" id="CAXAMN010005906">
    <property type="protein sequence ID" value="CAK9015832.1"/>
    <property type="molecule type" value="Genomic_DNA"/>
</dbReference>
<dbReference type="InterPro" id="IPR018181">
    <property type="entry name" value="Heat_shock_70_CS"/>
</dbReference>
<evidence type="ECO:0000313" key="5">
    <source>
        <dbReference type="Proteomes" id="UP001642484"/>
    </source>
</evidence>
<keyword evidence="3" id="KW-0812">Transmembrane</keyword>
<keyword evidence="1" id="KW-0547">Nucleotide-binding</keyword>
<evidence type="ECO:0000313" key="4">
    <source>
        <dbReference type="EMBL" id="CAK9015832.1"/>
    </source>
</evidence>
<reference evidence="4 5" key="1">
    <citation type="submission" date="2024-02" db="EMBL/GenBank/DDBJ databases">
        <authorList>
            <person name="Chen Y."/>
            <person name="Shah S."/>
            <person name="Dougan E. K."/>
            <person name="Thang M."/>
            <person name="Chan C."/>
        </authorList>
    </citation>
    <scope>NUCLEOTIDE SEQUENCE [LARGE SCALE GENOMIC DNA]</scope>
</reference>
<evidence type="ECO:0000256" key="2">
    <source>
        <dbReference type="ARBA" id="ARBA00022840"/>
    </source>
</evidence>
<organism evidence="4 5">
    <name type="scientific">Durusdinium trenchii</name>
    <dbReference type="NCBI Taxonomy" id="1381693"/>
    <lineage>
        <taxon>Eukaryota</taxon>
        <taxon>Sar</taxon>
        <taxon>Alveolata</taxon>
        <taxon>Dinophyceae</taxon>
        <taxon>Suessiales</taxon>
        <taxon>Symbiodiniaceae</taxon>
        <taxon>Durusdinium</taxon>
    </lineage>
</organism>
<dbReference type="PRINTS" id="PR00301">
    <property type="entry name" value="HEATSHOCK70"/>
</dbReference>
<dbReference type="SUPFAM" id="SSF53067">
    <property type="entry name" value="Actin-like ATPase domain"/>
    <property type="match status" value="1"/>
</dbReference>
<evidence type="ECO:0000256" key="1">
    <source>
        <dbReference type="ARBA" id="ARBA00022741"/>
    </source>
</evidence>
<comment type="caution">
    <text evidence="4">The sequence shown here is derived from an EMBL/GenBank/DDBJ whole genome shotgun (WGS) entry which is preliminary data.</text>
</comment>
<feature type="non-terminal residue" evidence="4">
    <location>
        <position position="156"/>
    </location>
</feature>
<dbReference type="Proteomes" id="UP001642484">
    <property type="component" value="Unassembled WGS sequence"/>
</dbReference>
<dbReference type="Gene3D" id="3.30.420.40">
    <property type="match status" value="1"/>
</dbReference>
<protein>
    <submittedName>
        <fullName evidence="4">Uncharacterized protein</fullName>
    </submittedName>
</protein>
<keyword evidence="3" id="KW-1133">Transmembrane helix</keyword>
<dbReference type="PROSITE" id="PS00297">
    <property type="entry name" value="HSP70_1"/>
    <property type="match status" value="1"/>
</dbReference>
<dbReference type="InterPro" id="IPR043129">
    <property type="entry name" value="ATPase_NBD"/>
</dbReference>
<dbReference type="InterPro" id="IPR013126">
    <property type="entry name" value="Hsp_70_fam"/>
</dbReference>
<keyword evidence="3" id="KW-0472">Membrane</keyword>
<name>A0ABP0JNZ9_9DINO</name>
<evidence type="ECO:0000256" key="3">
    <source>
        <dbReference type="SAM" id="Phobius"/>
    </source>
</evidence>
<proteinExistence type="predicted"/>
<gene>
    <name evidence="4" type="ORF">CCMP2556_LOCUS12244</name>
</gene>
<feature type="transmembrane region" description="Helical" evidence="3">
    <location>
        <begin position="48"/>
        <end position="67"/>
    </location>
</feature>
<sequence>MVSKKARAAAACAGLGGLAFVATPGGSVARRAPAEINAAGKAPVADNSSSAFTVGAAAVTAAGAVAASMRRKYRPSKVAARAEVAPGEKVVGIDLGTTNSAVAAMEAGTPTVIPNAEGARTTPSVVAYSKSGELLVGQIAKRQEGAVVNPENTFYS</sequence>
<accession>A0ABP0JNZ9</accession>
<keyword evidence="2" id="KW-0067">ATP-binding</keyword>
<dbReference type="Pfam" id="PF00012">
    <property type="entry name" value="HSP70"/>
    <property type="match status" value="1"/>
</dbReference>
<keyword evidence="5" id="KW-1185">Reference proteome</keyword>